<dbReference type="Gene3D" id="3.40.50.150">
    <property type="entry name" value="Vaccinia Virus protein VP39"/>
    <property type="match status" value="1"/>
</dbReference>
<dbReference type="Gene3D" id="1.10.940.10">
    <property type="entry name" value="NusB-like"/>
    <property type="match status" value="1"/>
</dbReference>
<evidence type="ECO:0000256" key="2">
    <source>
        <dbReference type="ARBA" id="ARBA00022603"/>
    </source>
</evidence>
<feature type="binding site" evidence="6">
    <location>
        <position position="414"/>
    </location>
    <ligand>
        <name>S-adenosyl-L-methionine</name>
        <dbReference type="ChEBI" id="CHEBI:59789"/>
    </ligand>
</feature>
<evidence type="ECO:0000256" key="7">
    <source>
        <dbReference type="SAM" id="MobiDB-lite"/>
    </source>
</evidence>
<dbReference type="PANTHER" id="PTHR22807:SF53">
    <property type="entry name" value="RIBOSOMAL RNA SMALL SUBUNIT METHYLTRANSFERASE B-RELATED"/>
    <property type="match status" value="1"/>
</dbReference>
<feature type="active site" description="Nucleophile" evidence="6">
    <location>
        <position position="467"/>
    </location>
</feature>
<dbReference type="InterPro" id="IPR018314">
    <property type="entry name" value="RsmB/NOL1/NOP2-like_CS"/>
</dbReference>
<keyword evidence="2 6" id="KW-0489">Methyltransferase</keyword>
<evidence type="ECO:0000256" key="6">
    <source>
        <dbReference type="PROSITE-ProRule" id="PRU01023"/>
    </source>
</evidence>
<dbReference type="EMBL" id="CP009245">
    <property type="protein sequence ID" value="APT84823.1"/>
    <property type="molecule type" value="Genomic_DNA"/>
</dbReference>
<dbReference type="Pfam" id="PF01189">
    <property type="entry name" value="Methyltr_RsmB-F"/>
    <property type="match status" value="1"/>
</dbReference>
<evidence type="ECO:0000256" key="3">
    <source>
        <dbReference type="ARBA" id="ARBA00022679"/>
    </source>
</evidence>
<dbReference type="PRINTS" id="PR02008">
    <property type="entry name" value="RCMTFAMILY"/>
</dbReference>
<dbReference type="CDD" id="cd02440">
    <property type="entry name" value="AdoMet_MTases"/>
    <property type="match status" value="1"/>
</dbReference>
<gene>
    <name evidence="9" type="ORF">CAQU_06805</name>
</gene>
<evidence type="ECO:0000256" key="1">
    <source>
        <dbReference type="ARBA" id="ARBA00007494"/>
    </source>
</evidence>
<name>A0A1L7CGC0_9CORY</name>
<dbReference type="Pfam" id="PF01029">
    <property type="entry name" value="NusB"/>
    <property type="match status" value="1"/>
</dbReference>
<keyword evidence="5 6" id="KW-0694">RNA-binding</keyword>
<feature type="domain" description="SAM-dependent MTase RsmB/NOP-type" evidence="8">
    <location>
        <begin position="244"/>
        <end position="528"/>
    </location>
</feature>
<dbReference type="OrthoDB" id="9810297at2"/>
<dbReference type="PANTHER" id="PTHR22807">
    <property type="entry name" value="NOP2 YEAST -RELATED NOL1/NOP2/FMU SUN DOMAIN-CONTAINING"/>
    <property type="match status" value="1"/>
</dbReference>
<dbReference type="GO" id="GO:0001510">
    <property type="term" value="P:RNA methylation"/>
    <property type="evidence" value="ECO:0007669"/>
    <property type="project" value="InterPro"/>
</dbReference>
<dbReference type="PROSITE" id="PS51686">
    <property type="entry name" value="SAM_MT_RSMB_NOP"/>
    <property type="match status" value="1"/>
</dbReference>
<evidence type="ECO:0000313" key="10">
    <source>
        <dbReference type="Proteomes" id="UP000185478"/>
    </source>
</evidence>
<protein>
    <submittedName>
        <fullName evidence="9">MFS transporter</fullName>
    </submittedName>
</protein>
<keyword evidence="4 6" id="KW-0949">S-adenosyl-L-methionine</keyword>
<feature type="binding site" evidence="6">
    <location>
        <position position="398"/>
    </location>
    <ligand>
        <name>S-adenosyl-L-methionine</name>
        <dbReference type="ChEBI" id="CHEBI:59789"/>
    </ligand>
</feature>
<evidence type="ECO:0000259" key="8">
    <source>
        <dbReference type="PROSITE" id="PS51686"/>
    </source>
</evidence>
<dbReference type="InterPro" id="IPR001678">
    <property type="entry name" value="MeTrfase_RsmB-F_NOP2_dom"/>
</dbReference>
<evidence type="ECO:0000256" key="5">
    <source>
        <dbReference type="ARBA" id="ARBA00022884"/>
    </source>
</evidence>
<dbReference type="SUPFAM" id="SSF53335">
    <property type="entry name" value="S-adenosyl-L-methionine-dependent methyltransferases"/>
    <property type="match status" value="1"/>
</dbReference>
<accession>A0A1L7CGC0</accession>
<dbReference type="Proteomes" id="UP000185478">
    <property type="component" value="Chromosome"/>
</dbReference>
<proteinExistence type="inferred from homology"/>
<dbReference type="InterPro" id="IPR023267">
    <property type="entry name" value="RCMT"/>
</dbReference>
<dbReference type="InterPro" id="IPR049560">
    <property type="entry name" value="MeTrfase_RsmB-F_NOP2_cat"/>
</dbReference>
<evidence type="ECO:0000256" key="4">
    <source>
        <dbReference type="ARBA" id="ARBA00022691"/>
    </source>
</evidence>
<dbReference type="AlphaFoldDB" id="A0A1L7CGC0"/>
<dbReference type="GO" id="GO:0006355">
    <property type="term" value="P:regulation of DNA-templated transcription"/>
    <property type="evidence" value="ECO:0007669"/>
    <property type="project" value="InterPro"/>
</dbReference>
<evidence type="ECO:0000313" key="9">
    <source>
        <dbReference type="EMBL" id="APT84823.1"/>
    </source>
</evidence>
<sequence length="535" mass="57111">MSGGFRSRARGAGNQQSSGEKPSGRLKRSGERASEGNASRGQRPQRRSEASRDDRRGSRETRGRDDRNQSRGQRGGKRSERKPGYRPYRGVDVARSVVFDVLCQVERDGAYANLVLPGALRDAGLSGRDAAFATELCYGTLRQQGSLDRMLDVVSSRPVETLAVEVLVALRLGLYQMLFTRVDDYACVDASVNLVKGSGQDRAAGFTNGILRSCSRAGESLRVKARPSGELAGIAFDHAHPEWIAASFARVLGMVDLPDALEGDSVRPVVHLAARPGEMSAEELAAMTGGEIGEFSPYAVILPGGDPGDVEAVAQKMAHVQDEGSQLIGRALVEAPVEGTDSGRWVDLCAGPGGKSALIGALAAVDGAHVDAVELQKHRAQLVEKACAGLPVTVRVADGRDSGIEPGVDRVLVDAPCSGLGALRRRPEARWRKQEADIAELVVLQEQLLRSGIALARPGGVVVYSTCSPDLRETREVVEKVLASGSVEELNAHDFACGAQDLGDYPSVQLWPHRHGTDAMFFSVLRVVDPNKAQA</sequence>
<comment type="similarity">
    <text evidence="1 6">Belongs to the class I-like SAM-binding methyltransferase superfamily. RsmB/NOP family.</text>
</comment>
<dbReference type="InterPro" id="IPR035926">
    <property type="entry name" value="NusB-like_sf"/>
</dbReference>
<dbReference type="InterPro" id="IPR006027">
    <property type="entry name" value="NusB_RsmB_TIM44"/>
</dbReference>
<reference evidence="9 10" key="1">
    <citation type="submission" date="2014-08" db="EMBL/GenBank/DDBJ databases">
        <title>Complete genome sequence of Corynebacterium aquilae S-613T(T) (=DSM 44791(T)), isolated from the choana of a healthy golden eagle.</title>
        <authorList>
            <person name="Ruckert C."/>
            <person name="Albersmeier A."/>
            <person name="Winkler A."/>
            <person name="Kalinowski J."/>
        </authorList>
    </citation>
    <scope>NUCLEOTIDE SEQUENCE [LARGE SCALE GENOMIC DNA]</scope>
    <source>
        <strain evidence="9 10">S-613</strain>
    </source>
</reference>
<feature type="compositionally biased region" description="Basic and acidic residues" evidence="7">
    <location>
        <begin position="46"/>
        <end position="69"/>
    </location>
</feature>
<dbReference type="SUPFAM" id="SSF48013">
    <property type="entry name" value="NusB-like"/>
    <property type="match status" value="1"/>
</dbReference>
<feature type="binding site" evidence="6">
    <location>
        <position position="374"/>
    </location>
    <ligand>
        <name>S-adenosyl-L-methionine</name>
        <dbReference type="ChEBI" id="CHEBI:59789"/>
    </ligand>
</feature>
<dbReference type="STRING" id="1431546.CAQU_06805"/>
<keyword evidence="10" id="KW-1185">Reference proteome</keyword>
<feature type="binding site" evidence="6">
    <location>
        <begin position="349"/>
        <end position="355"/>
    </location>
    <ligand>
        <name>S-adenosyl-L-methionine</name>
        <dbReference type="ChEBI" id="CHEBI:59789"/>
    </ligand>
</feature>
<feature type="region of interest" description="Disordered" evidence="7">
    <location>
        <begin position="1"/>
        <end position="87"/>
    </location>
</feature>
<dbReference type="InterPro" id="IPR029063">
    <property type="entry name" value="SAM-dependent_MTases_sf"/>
</dbReference>
<dbReference type="KEGG" id="caqu:CAQU_06805"/>
<feature type="compositionally biased region" description="Low complexity" evidence="7">
    <location>
        <begin position="1"/>
        <end position="13"/>
    </location>
</feature>
<dbReference type="PROSITE" id="PS01153">
    <property type="entry name" value="NOL1_NOP2_SUN"/>
    <property type="match status" value="1"/>
</dbReference>
<dbReference type="GO" id="GO:0003723">
    <property type="term" value="F:RNA binding"/>
    <property type="evidence" value="ECO:0007669"/>
    <property type="project" value="UniProtKB-UniRule"/>
</dbReference>
<organism evidence="9 10">
    <name type="scientific">Corynebacterium aquilae DSM 44791</name>
    <dbReference type="NCBI Taxonomy" id="1431546"/>
    <lineage>
        <taxon>Bacteria</taxon>
        <taxon>Bacillati</taxon>
        <taxon>Actinomycetota</taxon>
        <taxon>Actinomycetes</taxon>
        <taxon>Mycobacteriales</taxon>
        <taxon>Corynebacteriaceae</taxon>
        <taxon>Corynebacterium</taxon>
    </lineage>
</organism>
<dbReference type="GO" id="GO:0008173">
    <property type="term" value="F:RNA methyltransferase activity"/>
    <property type="evidence" value="ECO:0007669"/>
    <property type="project" value="InterPro"/>
</dbReference>
<keyword evidence="3 6" id="KW-0808">Transferase</keyword>